<dbReference type="OMA" id="MTYGDIG"/>
<dbReference type="PANTHER" id="PTHR13140:SF706">
    <property type="entry name" value="DILUTE CLASS UNCONVENTIONAL MYOSIN, ISOFORM C"/>
    <property type="match status" value="1"/>
</dbReference>
<evidence type="ECO:0000256" key="2">
    <source>
        <dbReference type="ARBA" id="ARBA00022840"/>
    </source>
</evidence>
<dbReference type="Gene3D" id="1.20.120.720">
    <property type="entry name" value="Myosin VI head, motor domain, U50 subdomain"/>
    <property type="match status" value="1"/>
</dbReference>
<feature type="region of interest" description="Actin-binding" evidence="6">
    <location>
        <begin position="649"/>
        <end position="671"/>
    </location>
</feature>
<keyword evidence="1" id="KW-0547">Nucleotide-binding</keyword>
<dbReference type="OrthoDB" id="6108017at2759"/>
<dbReference type="HOGENOM" id="CLU_000192_7_5_1"/>
<keyword evidence="3 6" id="KW-0518">Myosin</keyword>
<evidence type="ECO:0000313" key="9">
    <source>
        <dbReference type="EMBL" id="EFI93491.1"/>
    </source>
</evidence>
<name>D8QFX0_SCHCM</name>
<dbReference type="Gene3D" id="3.40.850.10">
    <property type="entry name" value="Kinesin motor domain"/>
    <property type="match status" value="1"/>
</dbReference>
<evidence type="ECO:0000256" key="3">
    <source>
        <dbReference type="ARBA" id="ARBA00023123"/>
    </source>
</evidence>
<dbReference type="PANTHER" id="PTHR13140">
    <property type="entry name" value="MYOSIN"/>
    <property type="match status" value="1"/>
</dbReference>
<dbReference type="GO" id="GO:0016459">
    <property type="term" value="C:myosin complex"/>
    <property type="evidence" value="ECO:0007669"/>
    <property type="project" value="UniProtKB-KW"/>
</dbReference>
<protein>
    <recommendedName>
        <fullName evidence="8">Myosin motor domain-containing protein</fullName>
    </recommendedName>
</protein>
<sequence>MAQSIYRPGTPVWLVDREQGWLPGEVKSFSTTDNGLPVVLVKNEDGQEITLKATFKDATAEEGGLPPLRNTAEFRTIKDLTRLPHLNEPSILEVIRNRYADQCLYTYSGIVLIAVNPFSDMSAYYAPDVIRSYIGRNRDELDPHLFAVAEEAFSTMDRTGKAQSIIVSGERHVKLAKYIMRYLASVHARESLGPHTSGVSIEQQILATNPILEAFGNAKTARNDNSSRFGKYIQILFDAHQHIVGARIRTYLLERSRVTFQQSAERNYHIFYQLCAGANDEERQDLGLDADVTGFRYLCGMPSDPTQTSYAQDFAATCEALEVIGIDAAKRQAIFQLLAGLLHMGNMTIRSKRDTKDATMDEEDAALLRAAQLLGIDAKGFSKCTTTKQIDARGEKFSAARTVAQAAGVRDGVVQYIYSCLFNWLVARVNEGLSSGKEDLEATFIAVLDIYGFEQFEKNSFEQFCINYANEKLQQQFLSHVFKLDQAEYVEEGIPWNAIEFPDNQPCISLIEGKIGIISLLDEESRLAAGTDTTFVDKLNSQLKTPANKAVFKDHLHGNTAFKIVHYAGDVAYSVDGFLEKNRGIVPEEHLALLAESTNEFLREVLEDGTVSAGVESAAGKDDASSVVAAPKKGSNRKPTQASVFKSSLILLMRTLDQTDMHYIRCIKPNEDKQPWEFQNAHVLDQLRACGVLETVKISRAGYPSRMTYEEFAARYVRDFSVGPDSYSCDHQLYPSSPAPCHATLPARPSTPHDRHPAENGRRRR</sequence>
<gene>
    <name evidence="9" type="ORF">SCHCODRAFT_70377</name>
</gene>
<dbReference type="EMBL" id="GL377311">
    <property type="protein sequence ID" value="EFI93491.1"/>
    <property type="molecule type" value="Genomic_DNA"/>
</dbReference>
<feature type="compositionally biased region" description="Basic and acidic residues" evidence="7">
    <location>
        <begin position="751"/>
        <end position="765"/>
    </location>
</feature>
<dbReference type="Pfam" id="PF00063">
    <property type="entry name" value="Myosin_head"/>
    <property type="match status" value="1"/>
</dbReference>
<reference evidence="9 10" key="1">
    <citation type="journal article" date="2010" name="Nat. Biotechnol.">
        <title>Genome sequence of the model mushroom Schizophyllum commune.</title>
        <authorList>
            <person name="Ohm R.A."/>
            <person name="de Jong J.F."/>
            <person name="Lugones L.G."/>
            <person name="Aerts A."/>
            <person name="Kothe E."/>
            <person name="Stajich J.E."/>
            <person name="de Vries R.P."/>
            <person name="Record E."/>
            <person name="Levasseur A."/>
            <person name="Baker S.E."/>
            <person name="Bartholomew K.A."/>
            <person name="Coutinho P.M."/>
            <person name="Erdmann S."/>
            <person name="Fowler T.J."/>
            <person name="Gathman A.C."/>
            <person name="Lombard V."/>
            <person name="Henrissat B."/>
            <person name="Knabe N."/>
            <person name="Kuees U."/>
            <person name="Lilly W.W."/>
            <person name="Lindquist E."/>
            <person name="Lucas S."/>
            <person name="Magnuson J.K."/>
            <person name="Piumi F."/>
            <person name="Raudaskoski M."/>
            <person name="Salamov A."/>
            <person name="Schmutz J."/>
            <person name="Schwarze F.W.M.R."/>
            <person name="vanKuyk P.A."/>
            <person name="Horton J.S."/>
            <person name="Grigoriev I.V."/>
            <person name="Woesten H.A.B."/>
        </authorList>
    </citation>
    <scope>NUCLEOTIDE SEQUENCE [LARGE SCALE GENOMIC DNA]</scope>
    <source>
        <strain evidence="10">H4-8 / FGSC 9210</strain>
    </source>
</reference>
<comment type="caution">
    <text evidence="6">Lacks conserved residue(s) required for the propagation of feature annotation.</text>
</comment>
<dbReference type="Gene3D" id="1.20.58.530">
    <property type="match status" value="1"/>
</dbReference>
<dbReference type="Gene3D" id="1.10.10.820">
    <property type="match status" value="1"/>
</dbReference>
<dbReference type="GO" id="GO:0000146">
    <property type="term" value="F:microfilament motor activity"/>
    <property type="evidence" value="ECO:0007669"/>
    <property type="project" value="TreeGrafter"/>
</dbReference>
<dbReference type="InParanoid" id="D8QFX0"/>
<keyword evidence="10" id="KW-1185">Reference proteome</keyword>
<dbReference type="PROSITE" id="PS51456">
    <property type="entry name" value="MYOSIN_MOTOR"/>
    <property type="match status" value="1"/>
</dbReference>
<evidence type="ECO:0000256" key="7">
    <source>
        <dbReference type="SAM" id="MobiDB-lite"/>
    </source>
</evidence>
<dbReference type="KEGG" id="scm:SCHCO_070377"/>
<feature type="domain" description="Myosin motor" evidence="8">
    <location>
        <begin position="75"/>
        <end position="765"/>
    </location>
</feature>
<comment type="similarity">
    <text evidence="6">Belongs to the TRAFAC class myosin-kinesin ATPase superfamily. Myosin family.</text>
</comment>
<dbReference type="InterPro" id="IPR027417">
    <property type="entry name" value="P-loop_NTPase"/>
</dbReference>
<evidence type="ECO:0000313" key="10">
    <source>
        <dbReference type="Proteomes" id="UP000007431"/>
    </source>
</evidence>
<dbReference type="PRINTS" id="PR00193">
    <property type="entry name" value="MYOSINHEAVY"/>
</dbReference>
<dbReference type="VEuPathDB" id="FungiDB:SCHCODRAFT_070377"/>
<organism evidence="10">
    <name type="scientific">Schizophyllum commune (strain H4-8 / FGSC 9210)</name>
    <name type="common">Split gill fungus</name>
    <dbReference type="NCBI Taxonomy" id="578458"/>
    <lineage>
        <taxon>Eukaryota</taxon>
        <taxon>Fungi</taxon>
        <taxon>Dikarya</taxon>
        <taxon>Basidiomycota</taxon>
        <taxon>Agaricomycotina</taxon>
        <taxon>Agaricomycetes</taxon>
        <taxon>Agaricomycetidae</taxon>
        <taxon>Agaricales</taxon>
        <taxon>Schizophyllaceae</taxon>
        <taxon>Schizophyllum</taxon>
    </lineage>
</organism>
<dbReference type="AlphaFoldDB" id="D8QFX0"/>
<evidence type="ECO:0000259" key="8">
    <source>
        <dbReference type="PROSITE" id="PS51456"/>
    </source>
</evidence>
<dbReference type="SUPFAM" id="SSF52540">
    <property type="entry name" value="P-loop containing nucleoside triphosphate hydrolases"/>
    <property type="match status" value="1"/>
</dbReference>
<evidence type="ECO:0000256" key="5">
    <source>
        <dbReference type="ARBA" id="ARBA00023203"/>
    </source>
</evidence>
<dbReference type="GO" id="GO:0005737">
    <property type="term" value="C:cytoplasm"/>
    <property type="evidence" value="ECO:0007669"/>
    <property type="project" value="TreeGrafter"/>
</dbReference>
<proteinExistence type="inferred from homology"/>
<evidence type="ECO:0000256" key="1">
    <source>
        <dbReference type="ARBA" id="ARBA00022741"/>
    </source>
</evidence>
<dbReference type="GO" id="GO:0005524">
    <property type="term" value="F:ATP binding"/>
    <property type="evidence" value="ECO:0007669"/>
    <property type="project" value="UniProtKB-KW"/>
</dbReference>
<evidence type="ECO:0000256" key="4">
    <source>
        <dbReference type="ARBA" id="ARBA00023175"/>
    </source>
</evidence>
<dbReference type="SMART" id="SM00242">
    <property type="entry name" value="MYSc"/>
    <property type="match status" value="1"/>
</dbReference>
<dbReference type="Proteomes" id="UP000007431">
    <property type="component" value="Unassembled WGS sequence"/>
</dbReference>
<dbReference type="eggNOG" id="KOG0160">
    <property type="taxonomic scope" value="Eukaryota"/>
</dbReference>
<keyword evidence="4" id="KW-0505">Motor protein</keyword>
<keyword evidence="5 6" id="KW-0009">Actin-binding</keyword>
<accession>D8QFX0</accession>
<keyword evidence="2" id="KW-0067">ATP-binding</keyword>
<evidence type="ECO:0000256" key="6">
    <source>
        <dbReference type="PROSITE-ProRule" id="PRU00782"/>
    </source>
</evidence>
<dbReference type="GO" id="GO:0007015">
    <property type="term" value="P:actin filament organization"/>
    <property type="evidence" value="ECO:0007669"/>
    <property type="project" value="TreeGrafter"/>
</dbReference>
<feature type="region of interest" description="Disordered" evidence="7">
    <location>
        <begin position="740"/>
        <end position="765"/>
    </location>
</feature>
<dbReference type="InterPro" id="IPR036961">
    <property type="entry name" value="Kinesin_motor_dom_sf"/>
</dbReference>
<dbReference type="InterPro" id="IPR001609">
    <property type="entry name" value="Myosin_head_motor_dom-like"/>
</dbReference>
<dbReference type="GO" id="GO:0016020">
    <property type="term" value="C:membrane"/>
    <property type="evidence" value="ECO:0007669"/>
    <property type="project" value="TreeGrafter"/>
</dbReference>
<dbReference type="STRING" id="578458.D8QFX0"/>
<dbReference type="GO" id="GO:0051015">
    <property type="term" value="F:actin filament binding"/>
    <property type="evidence" value="ECO:0007669"/>
    <property type="project" value="TreeGrafter"/>
</dbReference>
<dbReference type="GeneID" id="9591871"/>
<dbReference type="RefSeq" id="XP_003028394.1">
    <property type="nucleotide sequence ID" value="XM_003028348.1"/>
</dbReference>